<proteinExistence type="predicted"/>
<accession>A0A806K1C4</accession>
<dbReference type="Gene3D" id="1.10.530.10">
    <property type="match status" value="1"/>
</dbReference>
<protein>
    <recommendedName>
        <fullName evidence="1">Transglycosylase SLT domain-containing protein</fullName>
    </recommendedName>
</protein>
<dbReference type="Pfam" id="PF01464">
    <property type="entry name" value="SLT"/>
    <property type="match status" value="1"/>
</dbReference>
<dbReference type="InterPro" id="IPR023346">
    <property type="entry name" value="Lysozyme-like_dom_sf"/>
</dbReference>
<dbReference type="InterPro" id="IPR008258">
    <property type="entry name" value="Transglycosylase_SLT_dom_1"/>
</dbReference>
<dbReference type="SUPFAM" id="SSF53955">
    <property type="entry name" value="Lysozyme-like"/>
    <property type="match status" value="1"/>
</dbReference>
<dbReference type="EMBL" id="JQ844230">
    <property type="protein sequence ID" value="AGS53333.1"/>
    <property type="molecule type" value="Genomic_DNA"/>
</dbReference>
<organism evidence="2">
    <name type="scientific">uncultured bacterium contig00014</name>
    <dbReference type="NCBI Taxonomy" id="1181505"/>
    <lineage>
        <taxon>Bacteria</taxon>
        <taxon>environmental samples</taxon>
    </lineage>
</organism>
<evidence type="ECO:0000259" key="1">
    <source>
        <dbReference type="Pfam" id="PF01464"/>
    </source>
</evidence>
<sequence>MSYRKNSYGKRSSGIPAVLFLLGVLLLCTLYAASKWFTPISMEGNEPELVLTEEAEEEIPVILASYNFLALTEPHPSDHILELYRQPETRNCVIEFFSGICGSPEIAEIILTSTDSFNISPSLVFALCWEESHFDPQAVNNANRNGSVDRGLFQLNNLSFPKLETSAFFDPEVNAKNAIQYLSSCMKTCGNEVGALAMYNAGIGRINKMGAPWDTLDYISRILENLERIQSHFMEWESCWQRRCDRH</sequence>
<dbReference type="PANTHER" id="PTHR37423">
    <property type="entry name" value="SOLUBLE LYTIC MUREIN TRANSGLYCOSYLASE-RELATED"/>
    <property type="match status" value="1"/>
</dbReference>
<dbReference type="AlphaFoldDB" id="A0A806K1C4"/>
<reference evidence="2" key="1">
    <citation type="submission" date="2012-03" db="EMBL/GenBank/DDBJ databases">
        <title>Functional metagenomics reveals considerable lignocellulase gene clusters in the gut microbiome of a wood-feeding higher termite.</title>
        <authorList>
            <person name="Liu N."/>
        </authorList>
    </citation>
    <scope>NUCLEOTIDE SEQUENCE</scope>
</reference>
<evidence type="ECO:0000313" key="2">
    <source>
        <dbReference type="EMBL" id="AGS53333.1"/>
    </source>
</evidence>
<name>A0A806K1C4_9BACT</name>
<dbReference type="PANTHER" id="PTHR37423:SF2">
    <property type="entry name" value="MEMBRANE-BOUND LYTIC MUREIN TRANSGLYCOSYLASE C"/>
    <property type="match status" value="1"/>
</dbReference>
<feature type="domain" description="Transglycosylase SLT" evidence="1">
    <location>
        <begin position="112"/>
        <end position="209"/>
    </location>
</feature>